<evidence type="ECO:0000256" key="3">
    <source>
        <dbReference type="ARBA" id="ARBA00023235"/>
    </source>
</evidence>
<evidence type="ECO:0000256" key="2">
    <source>
        <dbReference type="ARBA" id="ARBA00023167"/>
    </source>
</evidence>
<comment type="pathway">
    <text evidence="4">Amino-acid biosynthesis; L-methionine biosynthesis via salvage pathway; L-methionine from S-methyl-5-thio-alpha-D-ribose 1-phosphate: step 1/6.</text>
</comment>
<organism evidence="5 6">
    <name type="scientific">Podospora pseudocomata</name>
    <dbReference type="NCBI Taxonomy" id="2093779"/>
    <lineage>
        <taxon>Eukaryota</taxon>
        <taxon>Fungi</taxon>
        <taxon>Dikarya</taxon>
        <taxon>Ascomycota</taxon>
        <taxon>Pezizomycotina</taxon>
        <taxon>Sordariomycetes</taxon>
        <taxon>Sordariomycetidae</taxon>
        <taxon>Sordariales</taxon>
        <taxon>Podosporaceae</taxon>
        <taxon>Podospora</taxon>
    </lineage>
</organism>
<comment type="similarity">
    <text evidence="4">Belongs to the eIF-2B alpha/beta/delta subunits family. MtnA subfamily.</text>
</comment>
<keyword evidence="4" id="KW-0963">Cytoplasm</keyword>
<dbReference type="NCBIfam" id="TIGR00524">
    <property type="entry name" value="eIF-2B_rel"/>
    <property type="match status" value="1"/>
</dbReference>
<dbReference type="NCBIfam" id="NF004326">
    <property type="entry name" value="PRK05720.1"/>
    <property type="match status" value="1"/>
</dbReference>
<evidence type="ECO:0000313" key="5">
    <source>
        <dbReference type="EMBL" id="KAK4653035.1"/>
    </source>
</evidence>
<feature type="active site" description="Proton donor" evidence="4">
    <location>
        <position position="366"/>
    </location>
</feature>
<dbReference type="EC" id="5.3.1.23" evidence="4"/>
<dbReference type="PANTHER" id="PTHR43475">
    <property type="entry name" value="METHYLTHIORIBOSE-1-PHOSPHATE ISOMERASE"/>
    <property type="match status" value="1"/>
</dbReference>
<name>A0ABR0GBA9_9PEZI</name>
<evidence type="ECO:0000256" key="1">
    <source>
        <dbReference type="ARBA" id="ARBA00022605"/>
    </source>
</evidence>
<dbReference type="InterPro" id="IPR005251">
    <property type="entry name" value="IF-M1Pi"/>
</dbReference>
<gene>
    <name evidence="4 5" type="primary">MRI1</name>
    <name evidence="5" type="ORF">QC762_504460</name>
</gene>
<feature type="site" description="Transition state stabilizer" evidence="4">
    <location>
        <position position="282"/>
    </location>
</feature>
<dbReference type="InterPro" id="IPR042529">
    <property type="entry name" value="IF_2B-like_C"/>
</dbReference>
<dbReference type="InterPro" id="IPR027363">
    <property type="entry name" value="M1Pi_N"/>
</dbReference>
<evidence type="ECO:0000313" key="6">
    <source>
        <dbReference type="Proteomes" id="UP001323405"/>
    </source>
</evidence>
<reference evidence="5 6" key="1">
    <citation type="journal article" date="2023" name="bioRxiv">
        <title>High-quality genome assemblies of four members of thePodospora anserinaspecies complex.</title>
        <authorList>
            <person name="Ament-Velasquez S.L."/>
            <person name="Vogan A.A."/>
            <person name="Wallerman O."/>
            <person name="Hartmann F."/>
            <person name="Gautier V."/>
            <person name="Silar P."/>
            <person name="Giraud T."/>
            <person name="Johannesson H."/>
        </authorList>
    </citation>
    <scope>NUCLEOTIDE SEQUENCE [LARGE SCALE GENOMIC DNA]</scope>
    <source>
        <strain evidence="5 6">CBS 415.72m</strain>
    </source>
</reference>
<dbReference type="EMBL" id="JAFFHA010000007">
    <property type="protein sequence ID" value="KAK4653035.1"/>
    <property type="molecule type" value="Genomic_DNA"/>
</dbReference>
<comment type="caution">
    <text evidence="5">The sequence shown here is derived from an EMBL/GenBank/DDBJ whole genome shotgun (WGS) entry which is preliminary data.</text>
</comment>
<dbReference type="GeneID" id="87910778"/>
<dbReference type="Proteomes" id="UP001323405">
    <property type="component" value="Unassembled WGS sequence"/>
</dbReference>
<protein>
    <recommendedName>
        <fullName evidence="4">Methylthioribose-1-phosphate isomerase</fullName>
        <shortName evidence="4">M1Pi</shortName>
        <shortName evidence="4">MTR-1-P isomerase</shortName>
        <ecNumber evidence="4">5.3.1.23</ecNumber>
    </recommendedName>
    <alternativeName>
        <fullName evidence="4">S-methyl-5-thioribose-1-phosphate isomerase</fullName>
    </alternativeName>
    <alternativeName>
        <fullName evidence="4">Translation initiation factor eIF-2B subunit alpha/beta/delta-like protein</fullName>
    </alternativeName>
</protein>
<dbReference type="Pfam" id="PF01008">
    <property type="entry name" value="IF-2B"/>
    <property type="match status" value="1"/>
</dbReference>
<accession>A0ABR0GBA9</accession>
<dbReference type="InterPro" id="IPR011559">
    <property type="entry name" value="Initiation_fac_2B_a/b/d"/>
</dbReference>
<comment type="subcellular location">
    <subcellularLocation>
        <location evidence="4">Cytoplasm</location>
    </subcellularLocation>
    <subcellularLocation>
        <location evidence="4">Nucleus</location>
    </subcellularLocation>
</comment>
<proteinExistence type="inferred from homology"/>
<dbReference type="Gene3D" id="1.20.120.420">
    <property type="entry name" value="translation initiation factor eif-2b, domain 1"/>
    <property type="match status" value="1"/>
</dbReference>
<dbReference type="GO" id="GO:0046523">
    <property type="term" value="F:S-methyl-5-thioribose-1-phosphate isomerase activity"/>
    <property type="evidence" value="ECO:0007669"/>
    <property type="project" value="UniProtKB-EC"/>
</dbReference>
<keyword evidence="1 4" id="KW-0028">Amino-acid biosynthesis</keyword>
<dbReference type="NCBIfam" id="TIGR00512">
    <property type="entry name" value="salvage_mtnA"/>
    <property type="match status" value="1"/>
</dbReference>
<dbReference type="SUPFAM" id="SSF100950">
    <property type="entry name" value="NagB/RpiA/CoA transferase-like"/>
    <property type="match status" value="1"/>
</dbReference>
<dbReference type="InterPro" id="IPR037171">
    <property type="entry name" value="NagB/RpiA_transferase-like"/>
</dbReference>
<comment type="function">
    <text evidence="4">Catalyzes the interconversion of methylthioribose-1-phosphate (MTR-1-P) into methylthioribulose-1-phosphate (MTRu-1-P).</text>
</comment>
<keyword evidence="4" id="KW-0539">Nucleus</keyword>
<sequence length="503" mass="55364">MRWQNPLRCRVWHVNAWPWSSHRFLAMQLTSVTLNFQKLPHQNFCAVAGHLMTVPAACTPERYFLFQAQEQADSLCKNPGELLTIFENGWSLLTTNFVSSKTSKHIYKMATLQAIKYSRGKLLVLDQLRLPHENHYDEVSTAEEAFDCIRSMRVRGAPAIAIVAALAHAVELHNGDCTATEPEEVIAHIEKRLDYLKESRPTAVDLSNAITLLKLATRAANLEGLAHPEAKEAILNTYIQTAEEILAKDLHNNTSIGSHGAAWLQQQYNASSEKPISVLTHCNTGSLATSGHGTALGIIRTLHSEGLLKHAYCTETRPYNQGSRLTSFELVFEGIPSTLITDSMAGALFNLHRERMNIGAVIVGADRVVRNGDTANKIGTYQLAVLARHHGVKFVVAAPTTSIDLETENGSAIEIEERKREELTQISGAIVNEDGTVDTSKTARVAIADQRIGVWNPAFDVTPHELIDAIVTERGTVVKGADGKFDFSQVLPERLASVAARQL</sequence>
<dbReference type="RefSeq" id="XP_062742010.1">
    <property type="nucleotide sequence ID" value="XM_062890871.1"/>
</dbReference>
<keyword evidence="2 4" id="KW-0486">Methionine biosynthesis</keyword>
<dbReference type="InterPro" id="IPR000649">
    <property type="entry name" value="IF-2B-related"/>
</dbReference>
<comment type="catalytic activity">
    <reaction evidence="4">
        <text>5-(methylsulfanyl)-alpha-D-ribose 1-phosphate = 5-(methylsulfanyl)-D-ribulose 1-phosphate</text>
        <dbReference type="Rhea" id="RHEA:19989"/>
        <dbReference type="ChEBI" id="CHEBI:58533"/>
        <dbReference type="ChEBI" id="CHEBI:58548"/>
        <dbReference type="EC" id="5.3.1.23"/>
    </reaction>
</comment>
<dbReference type="Gene3D" id="3.40.50.10470">
    <property type="entry name" value="Translation initiation factor eif-2b, domain 2"/>
    <property type="match status" value="1"/>
</dbReference>
<keyword evidence="3 4" id="KW-0413">Isomerase</keyword>
<keyword evidence="6" id="KW-1185">Reference proteome</keyword>
<dbReference type="PANTHER" id="PTHR43475:SF1">
    <property type="entry name" value="METHYLTHIORIBOSE-1-PHOSPHATE ISOMERASE"/>
    <property type="match status" value="1"/>
</dbReference>
<evidence type="ECO:0000256" key="4">
    <source>
        <dbReference type="HAMAP-Rule" id="MF_03119"/>
    </source>
</evidence>
<dbReference type="HAMAP" id="MF_01678">
    <property type="entry name" value="Salvage_MtnA"/>
    <property type="match status" value="1"/>
</dbReference>